<proteinExistence type="predicted"/>
<feature type="chain" id="PRO_5045759383" description="YbjN domain-containing protein" evidence="1">
    <location>
        <begin position="24"/>
        <end position="166"/>
    </location>
</feature>
<evidence type="ECO:0000313" key="2">
    <source>
        <dbReference type="EMBL" id="MCM8569533.1"/>
    </source>
</evidence>
<dbReference type="RefSeq" id="WP_252112690.1">
    <property type="nucleotide sequence ID" value="NZ_JAMSCK010000003.1"/>
</dbReference>
<reference evidence="2" key="1">
    <citation type="submission" date="2022-06" db="EMBL/GenBank/DDBJ databases">
        <title>Gramella sediminis sp. nov., isolated from deep-sea sediment of the Indian Ocean.</title>
        <authorList>
            <person name="Yang L."/>
        </authorList>
    </citation>
    <scope>NUCLEOTIDE SEQUENCE</scope>
    <source>
        <strain evidence="2">HMD3159</strain>
    </source>
</reference>
<evidence type="ECO:0000313" key="3">
    <source>
        <dbReference type="Proteomes" id="UP001155077"/>
    </source>
</evidence>
<evidence type="ECO:0008006" key="4">
    <source>
        <dbReference type="Google" id="ProtNLM"/>
    </source>
</evidence>
<sequence length="166" mass="19562">MRILLFKILFLIPFLNFSQNASVSEVENDLKQVLKEFQLDIKDEFRDKTLDGVILTVQGIGNKFNLFEPTDKTQIDITVFSQEGSLNWIYIIFETSINMNLSYDEKFKLINKWSQPASNVSLYWDERENQFVFNTTELIFSEGDYSSRIYDKLLSYYGALYQLKNN</sequence>
<feature type="signal peptide" evidence="1">
    <location>
        <begin position="1"/>
        <end position="23"/>
    </location>
</feature>
<keyword evidence="1" id="KW-0732">Signal</keyword>
<dbReference type="Proteomes" id="UP001155077">
    <property type="component" value="Unassembled WGS sequence"/>
</dbReference>
<comment type="caution">
    <text evidence="2">The sequence shown here is derived from an EMBL/GenBank/DDBJ whole genome shotgun (WGS) entry which is preliminary data.</text>
</comment>
<evidence type="ECO:0000256" key="1">
    <source>
        <dbReference type="SAM" id="SignalP"/>
    </source>
</evidence>
<name>A0ABT0Z2B4_9FLAO</name>
<gene>
    <name evidence="2" type="ORF">NE848_09085</name>
</gene>
<protein>
    <recommendedName>
        <fullName evidence="4">YbjN domain-containing protein</fullName>
    </recommendedName>
</protein>
<organism evidence="2 3">
    <name type="scientific">Gramella jeungdoensis</name>
    <dbReference type="NCBI Taxonomy" id="708091"/>
    <lineage>
        <taxon>Bacteria</taxon>
        <taxon>Pseudomonadati</taxon>
        <taxon>Bacteroidota</taxon>
        <taxon>Flavobacteriia</taxon>
        <taxon>Flavobacteriales</taxon>
        <taxon>Flavobacteriaceae</taxon>
        <taxon>Christiangramia</taxon>
    </lineage>
</organism>
<dbReference type="EMBL" id="JAMSCK010000003">
    <property type="protein sequence ID" value="MCM8569533.1"/>
    <property type="molecule type" value="Genomic_DNA"/>
</dbReference>
<keyword evidence="3" id="KW-1185">Reference proteome</keyword>
<accession>A0ABT0Z2B4</accession>